<dbReference type="EMBL" id="WTVR01000023">
    <property type="protein sequence ID" value="NMF89413.1"/>
    <property type="molecule type" value="Genomic_DNA"/>
</dbReference>
<dbReference type="InterPro" id="IPR057326">
    <property type="entry name" value="KR_dom"/>
</dbReference>
<dbReference type="CDD" id="cd05233">
    <property type="entry name" value="SDR_c"/>
    <property type="match status" value="1"/>
</dbReference>
<dbReference type="InterPro" id="IPR050259">
    <property type="entry name" value="SDR"/>
</dbReference>
<comment type="similarity">
    <text evidence="1 2">Belongs to the short-chain dehydrogenases/reductases (SDR) family.</text>
</comment>
<comment type="caution">
    <text evidence="4">The sequence shown here is derived from an EMBL/GenBank/DDBJ whole genome shotgun (WGS) entry which is preliminary data.</text>
</comment>
<organism evidence="4 5">
    <name type="scientific">Aromatoleum petrolei</name>
    <dbReference type="NCBI Taxonomy" id="76116"/>
    <lineage>
        <taxon>Bacteria</taxon>
        <taxon>Pseudomonadati</taxon>
        <taxon>Pseudomonadota</taxon>
        <taxon>Betaproteobacteria</taxon>
        <taxon>Rhodocyclales</taxon>
        <taxon>Rhodocyclaceae</taxon>
        <taxon>Aromatoleum</taxon>
    </lineage>
</organism>
<protein>
    <submittedName>
        <fullName evidence="4">SDR family NAD(P)-dependent oxidoreductase</fullName>
    </submittedName>
</protein>
<dbReference type="PANTHER" id="PTHR42879:SF2">
    <property type="entry name" value="3-OXOACYL-[ACYL-CARRIER-PROTEIN] REDUCTASE FABG"/>
    <property type="match status" value="1"/>
</dbReference>
<name>A0ABX1MS30_9RHOO</name>
<dbReference type="InterPro" id="IPR020904">
    <property type="entry name" value="Sc_DH/Rdtase_CS"/>
</dbReference>
<reference evidence="4 5" key="1">
    <citation type="submission" date="2019-12" db="EMBL/GenBank/DDBJ databases">
        <title>Comparative genomics gives insights into the taxonomy of the Azoarcus-Aromatoleum group and reveals separate origins of nif in the plant-associated Azoarcus and non-plant-associated Aromatoleum sub-groups.</title>
        <authorList>
            <person name="Lafos M."/>
            <person name="Maluk M."/>
            <person name="Batista M."/>
            <person name="Junghare M."/>
            <person name="Carmona M."/>
            <person name="Faoro H."/>
            <person name="Cruz L.M."/>
            <person name="Battistoni F."/>
            <person name="De Souza E."/>
            <person name="Pedrosa F."/>
            <person name="Chen W.-M."/>
            <person name="Poole P.S."/>
            <person name="Dixon R.A."/>
            <person name="James E.K."/>
        </authorList>
    </citation>
    <scope>NUCLEOTIDE SEQUENCE [LARGE SCALE GENOMIC DNA]</scope>
    <source>
        <strain evidence="4 5">ToN1</strain>
    </source>
</reference>
<dbReference type="Proteomes" id="UP000652074">
    <property type="component" value="Unassembled WGS sequence"/>
</dbReference>
<sequence>MTITPDPKRENAAAPLAGRHALVTGAGSGIGRACALELARLGATLTLVGRRGPALEATCAELDGEGHGLAVADITDFAAVRAAFDAAAAARGPIAILVNNAGAAKSAPFGRTDPELWSEMLAVNLTGTYHCTHAVLAGMQAGGWGRIVNVASTAGLVGYAYVAAYCAAKHGVVGLTRALALEVAKQGITVNAVCPGYTDTPLIEGAVDNIVAKTGRSTDDAKAALAARNPQGRLVQPEDVAATVGWLCLPSSDAIHGQSIAVAGGEVMCG</sequence>
<dbReference type="SMART" id="SM00822">
    <property type="entry name" value="PKS_KR"/>
    <property type="match status" value="1"/>
</dbReference>
<gene>
    <name evidence="4" type="ORF">GPA26_13135</name>
</gene>
<dbReference type="InterPro" id="IPR036291">
    <property type="entry name" value="NAD(P)-bd_dom_sf"/>
</dbReference>
<dbReference type="PRINTS" id="PR00081">
    <property type="entry name" value="GDHRDH"/>
</dbReference>
<dbReference type="PRINTS" id="PR00080">
    <property type="entry name" value="SDRFAMILY"/>
</dbReference>
<evidence type="ECO:0000313" key="5">
    <source>
        <dbReference type="Proteomes" id="UP000652074"/>
    </source>
</evidence>
<dbReference type="RefSeq" id="WP_169206778.1">
    <property type="nucleotide sequence ID" value="NZ_CP059560.1"/>
</dbReference>
<dbReference type="SUPFAM" id="SSF51735">
    <property type="entry name" value="NAD(P)-binding Rossmann-fold domains"/>
    <property type="match status" value="1"/>
</dbReference>
<proteinExistence type="inferred from homology"/>
<dbReference type="PROSITE" id="PS00061">
    <property type="entry name" value="ADH_SHORT"/>
    <property type="match status" value="1"/>
</dbReference>
<accession>A0ABX1MS30</accession>
<evidence type="ECO:0000256" key="2">
    <source>
        <dbReference type="RuleBase" id="RU000363"/>
    </source>
</evidence>
<dbReference type="InterPro" id="IPR002347">
    <property type="entry name" value="SDR_fam"/>
</dbReference>
<evidence type="ECO:0000256" key="1">
    <source>
        <dbReference type="ARBA" id="ARBA00006484"/>
    </source>
</evidence>
<feature type="domain" description="Ketoreductase" evidence="3">
    <location>
        <begin position="19"/>
        <end position="186"/>
    </location>
</feature>
<dbReference type="PANTHER" id="PTHR42879">
    <property type="entry name" value="3-OXOACYL-(ACYL-CARRIER-PROTEIN) REDUCTASE"/>
    <property type="match status" value="1"/>
</dbReference>
<keyword evidence="5" id="KW-1185">Reference proteome</keyword>
<dbReference type="Pfam" id="PF00106">
    <property type="entry name" value="adh_short"/>
    <property type="match status" value="1"/>
</dbReference>
<evidence type="ECO:0000313" key="4">
    <source>
        <dbReference type="EMBL" id="NMF89413.1"/>
    </source>
</evidence>
<evidence type="ECO:0000259" key="3">
    <source>
        <dbReference type="SMART" id="SM00822"/>
    </source>
</evidence>
<dbReference type="Gene3D" id="3.40.50.720">
    <property type="entry name" value="NAD(P)-binding Rossmann-like Domain"/>
    <property type="match status" value="1"/>
</dbReference>